<accession>A0ABQ0BER1</accession>
<protein>
    <recommendedName>
        <fullName evidence="1">Putative tail fiber protein gp53-like C-terminal domain-containing protein</fullName>
    </recommendedName>
</protein>
<comment type="caution">
    <text evidence="2">The sequence shown here is derived from an EMBL/GenBank/DDBJ whole genome shotgun (WGS) entry which is preliminary data.</text>
</comment>
<gene>
    <name evidence="2" type="ORF">K040078D81_39550</name>
</gene>
<organism evidence="2 3">
    <name type="scientific">Blautia hominis</name>
    <dbReference type="NCBI Taxonomy" id="2025493"/>
    <lineage>
        <taxon>Bacteria</taxon>
        <taxon>Bacillati</taxon>
        <taxon>Bacillota</taxon>
        <taxon>Clostridia</taxon>
        <taxon>Lachnospirales</taxon>
        <taxon>Lachnospiraceae</taxon>
        <taxon>Blautia</taxon>
    </lineage>
</organism>
<reference evidence="2 3" key="1">
    <citation type="submission" date="2024-04" db="EMBL/GenBank/DDBJ databases">
        <title>Defined microbial consortia suppress multidrug-resistant proinflammatory Enterobacteriaceae via ecological control.</title>
        <authorList>
            <person name="Furuichi M."/>
            <person name="Kawaguchi T."/>
            <person name="Pust M."/>
            <person name="Yasuma K."/>
            <person name="Plichta D."/>
            <person name="Hasegawa N."/>
            <person name="Ohya T."/>
            <person name="Bhattarai S."/>
            <person name="Sasajima S."/>
            <person name="Aoto Y."/>
            <person name="Tuganbaev T."/>
            <person name="Yaginuma M."/>
            <person name="Ueda M."/>
            <person name="Okahashi N."/>
            <person name="Amafuji K."/>
            <person name="Kiridooshi Y."/>
            <person name="Sugita K."/>
            <person name="Strazar M."/>
            <person name="Skelly A."/>
            <person name="Suda W."/>
            <person name="Hattori M."/>
            <person name="Nakamoto N."/>
            <person name="Caballero S."/>
            <person name="Norman J."/>
            <person name="Olle B."/>
            <person name="Tanoue T."/>
            <person name="Arita M."/>
            <person name="Bucci V."/>
            <person name="Atarashi K."/>
            <person name="Xavier R."/>
            <person name="Honda K."/>
        </authorList>
    </citation>
    <scope>NUCLEOTIDE SEQUENCE [LARGE SCALE GENOMIC DNA]</scope>
    <source>
        <strain evidence="3">k04-0078-D8-1</strain>
    </source>
</reference>
<name>A0ABQ0BER1_9FIRM</name>
<keyword evidence="3" id="KW-1185">Reference proteome</keyword>
<sequence>MANLDAVTEVDGTLIKSFPLLTTISDTDDLLIETAPTTGDPRTGRTKVKTLKEMVNHEFDSTFKGMLIQYGRVSIKPVANTPTMKHVQFPRTFAGQPCVVVTPVTSVPGTNILGAGASNNTNDGFDAYITRINTTETILAWIAIGPV</sequence>
<dbReference type="RefSeq" id="WP_390407857.1">
    <property type="nucleotide sequence ID" value="NZ_BAABYW010000001.1"/>
</dbReference>
<dbReference type="SUPFAM" id="SSF141086">
    <property type="entry name" value="Agglutinin HPA-like"/>
    <property type="match status" value="1"/>
</dbReference>
<dbReference type="Gene3D" id="2.60.40.3940">
    <property type="match status" value="1"/>
</dbReference>
<dbReference type="InterPro" id="IPR054075">
    <property type="entry name" value="Gp53-like_C"/>
</dbReference>
<proteinExistence type="predicted"/>
<evidence type="ECO:0000313" key="2">
    <source>
        <dbReference type="EMBL" id="GAA6409838.1"/>
    </source>
</evidence>
<evidence type="ECO:0000259" key="1">
    <source>
        <dbReference type="Pfam" id="PF21882"/>
    </source>
</evidence>
<evidence type="ECO:0000313" key="3">
    <source>
        <dbReference type="Proteomes" id="UP001600943"/>
    </source>
</evidence>
<dbReference type="Proteomes" id="UP001600943">
    <property type="component" value="Unassembled WGS sequence"/>
</dbReference>
<feature type="domain" description="Putative tail fiber protein gp53-like C-terminal" evidence="1">
    <location>
        <begin position="65"/>
        <end position="145"/>
    </location>
</feature>
<dbReference type="EMBL" id="BAABYW010000001">
    <property type="protein sequence ID" value="GAA6409838.1"/>
    <property type="molecule type" value="Genomic_DNA"/>
</dbReference>
<dbReference type="InterPro" id="IPR037221">
    <property type="entry name" value="H-type_lectin_dom_sf"/>
</dbReference>
<dbReference type="Pfam" id="PF21882">
    <property type="entry name" value="Gp53-like_C"/>
    <property type="match status" value="1"/>
</dbReference>